<feature type="chain" id="PRO_5006865586" evidence="2">
    <location>
        <begin position="25"/>
        <end position="63"/>
    </location>
</feature>
<protein>
    <submittedName>
        <fullName evidence="3">Putative ovule protein</fullName>
    </submittedName>
</protein>
<name>A0A0V0GWM4_SOLCH</name>
<feature type="transmembrane region" description="Helical" evidence="1">
    <location>
        <begin position="12"/>
        <end position="34"/>
    </location>
</feature>
<sequence length="63" mass="7324">MPLSSCVLHPIVNLFIVLPSLGCASPQITFNYYFIHHHDKRVPITNMYNLEYKGSHCYKPLNF</sequence>
<keyword evidence="1" id="KW-0812">Transmembrane</keyword>
<evidence type="ECO:0000256" key="1">
    <source>
        <dbReference type="SAM" id="Phobius"/>
    </source>
</evidence>
<proteinExistence type="predicted"/>
<evidence type="ECO:0000313" key="3">
    <source>
        <dbReference type="EMBL" id="JAP11622.1"/>
    </source>
</evidence>
<organism evidence="3">
    <name type="scientific">Solanum chacoense</name>
    <name type="common">Chaco potato</name>
    <dbReference type="NCBI Taxonomy" id="4108"/>
    <lineage>
        <taxon>Eukaryota</taxon>
        <taxon>Viridiplantae</taxon>
        <taxon>Streptophyta</taxon>
        <taxon>Embryophyta</taxon>
        <taxon>Tracheophyta</taxon>
        <taxon>Spermatophyta</taxon>
        <taxon>Magnoliopsida</taxon>
        <taxon>eudicotyledons</taxon>
        <taxon>Gunneridae</taxon>
        <taxon>Pentapetalae</taxon>
        <taxon>asterids</taxon>
        <taxon>lamiids</taxon>
        <taxon>Solanales</taxon>
        <taxon>Solanaceae</taxon>
        <taxon>Solanoideae</taxon>
        <taxon>Solaneae</taxon>
        <taxon>Solanum</taxon>
    </lineage>
</organism>
<dbReference type="AlphaFoldDB" id="A0A0V0GWM4"/>
<accession>A0A0V0GWM4</accession>
<reference evidence="3" key="1">
    <citation type="submission" date="2015-12" db="EMBL/GenBank/DDBJ databases">
        <title>Gene expression during late stages of embryo sac development: a critical building block for successful pollen-pistil interactions.</title>
        <authorList>
            <person name="Liu Y."/>
            <person name="Joly V."/>
            <person name="Sabar M."/>
            <person name="Matton D.P."/>
        </authorList>
    </citation>
    <scope>NUCLEOTIDE SEQUENCE</scope>
</reference>
<dbReference type="EMBL" id="GEDG01031013">
    <property type="protein sequence ID" value="JAP11622.1"/>
    <property type="molecule type" value="Transcribed_RNA"/>
</dbReference>
<feature type="signal peptide" evidence="2">
    <location>
        <begin position="1"/>
        <end position="24"/>
    </location>
</feature>
<evidence type="ECO:0000256" key="2">
    <source>
        <dbReference type="SAM" id="SignalP"/>
    </source>
</evidence>
<keyword evidence="2" id="KW-0732">Signal</keyword>
<keyword evidence="1" id="KW-1133">Transmembrane helix</keyword>
<keyword evidence="1" id="KW-0472">Membrane</keyword>